<protein>
    <submittedName>
        <fullName evidence="1">Uncharacterized protein</fullName>
    </submittedName>
</protein>
<organism evidence="1">
    <name type="scientific">Anguilla anguilla</name>
    <name type="common">European freshwater eel</name>
    <name type="synonym">Muraena anguilla</name>
    <dbReference type="NCBI Taxonomy" id="7936"/>
    <lineage>
        <taxon>Eukaryota</taxon>
        <taxon>Metazoa</taxon>
        <taxon>Chordata</taxon>
        <taxon>Craniata</taxon>
        <taxon>Vertebrata</taxon>
        <taxon>Euteleostomi</taxon>
        <taxon>Actinopterygii</taxon>
        <taxon>Neopterygii</taxon>
        <taxon>Teleostei</taxon>
        <taxon>Anguilliformes</taxon>
        <taxon>Anguillidae</taxon>
        <taxon>Anguilla</taxon>
    </lineage>
</organism>
<name>A0A0E9ULU5_ANGAN</name>
<accession>A0A0E9ULU5</accession>
<proteinExistence type="predicted"/>
<dbReference type="EMBL" id="GBXM01042639">
    <property type="protein sequence ID" value="JAH65938.1"/>
    <property type="molecule type" value="Transcribed_RNA"/>
</dbReference>
<reference evidence="1" key="2">
    <citation type="journal article" date="2015" name="Fish Shellfish Immunol.">
        <title>Early steps in the European eel (Anguilla anguilla)-Vibrio vulnificus interaction in the gills: Role of the RtxA13 toxin.</title>
        <authorList>
            <person name="Callol A."/>
            <person name="Pajuelo D."/>
            <person name="Ebbesson L."/>
            <person name="Teles M."/>
            <person name="MacKenzie S."/>
            <person name="Amaro C."/>
        </authorList>
    </citation>
    <scope>NUCLEOTIDE SEQUENCE</scope>
</reference>
<evidence type="ECO:0000313" key="1">
    <source>
        <dbReference type="EMBL" id="JAH65938.1"/>
    </source>
</evidence>
<reference evidence="1" key="1">
    <citation type="submission" date="2014-11" db="EMBL/GenBank/DDBJ databases">
        <authorList>
            <person name="Amaro Gonzalez C."/>
        </authorList>
    </citation>
    <scope>NUCLEOTIDE SEQUENCE</scope>
</reference>
<sequence>MRPRIMLTSCGLKSCRGKVCPGTSITAICGSTGIVWQLSSSCTVRP</sequence>
<dbReference type="AlphaFoldDB" id="A0A0E9ULU5"/>